<evidence type="ECO:0000313" key="3">
    <source>
        <dbReference type="Proteomes" id="UP000258927"/>
    </source>
</evidence>
<dbReference type="Gene3D" id="2.40.128.90">
    <property type="entry name" value="OMPT-like"/>
    <property type="match status" value="1"/>
</dbReference>
<dbReference type="Proteomes" id="UP000258927">
    <property type="component" value="Chromosome"/>
</dbReference>
<protein>
    <recommendedName>
        <fullName evidence="4">Outer membrane protein beta-barrel domain-containing protein</fullName>
    </recommendedName>
</protein>
<organism evidence="2 3">
    <name type="scientific">Maritalea myrionectae</name>
    <dbReference type="NCBI Taxonomy" id="454601"/>
    <lineage>
        <taxon>Bacteria</taxon>
        <taxon>Pseudomonadati</taxon>
        <taxon>Pseudomonadota</taxon>
        <taxon>Alphaproteobacteria</taxon>
        <taxon>Hyphomicrobiales</taxon>
        <taxon>Devosiaceae</taxon>
        <taxon>Maritalea</taxon>
    </lineage>
</organism>
<keyword evidence="1" id="KW-0732">Signal</keyword>
<dbReference type="EMBL" id="CP021330">
    <property type="protein sequence ID" value="AVX05039.1"/>
    <property type="molecule type" value="Genomic_DNA"/>
</dbReference>
<accession>A0A2R4MGN0</accession>
<sequence>MRHTSVCYILSALVGLTAGQSALAADFPSDLRGGYTEQGWEDSQVGFEAGLRYGYMLGRIRVEGVDAGPGDPITGTTAGLDDASHIGEAHLRIDDHSTNSYLKAYGGYSVALNSDYFSVFDAGSSNLGKLAYFTADFGYAPAVTNAENSGAKLSGLIGYQYMHEGHDIDEASVSAPTGINIHALRLGVNAAANLDRFSIEADIAAIPYAMVNGEMGVSGAGVPVRFDGIGWGASADIMADYKFTESFSAGLGARATYIRSRGDLSYVTTDATVESLSLWRYGILAELSYSF</sequence>
<proteinExistence type="predicted"/>
<evidence type="ECO:0000313" key="2">
    <source>
        <dbReference type="EMBL" id="AVX05039.1"/>
    </source>
</evidence>
<evidence type="ECO:0008006" key="4">
    <source>
        <dbReference type="Google" id="ProtNLM"/>
    </source>
</evidence>
<feature type="signal peptide" evidence="1">
    <location>
        <begin position="1"/>
        <end position="24"/>
    </location>
</feature>
<keyword evidence="3" id="KW-1185">Reference proteome</keyword>
<gene>
    <name evidence="2" type="ORF">MXMO3_02527</name>
</gene>
<dbReference type="SUPFAM" id="SSF69917">
    <property type="entry name" value="OMPT-like"/>
    <property type="match status" value="1"/>
</dbReference>
<dbReference type="InterPro" id="IPR053724">
    <property type="entry name" value="OMP_A26_sf"/>
</dbReference>
<dbReference type="AlphaFoldDB" id="A0A2R4MGN0"/>
<dbReference type="GO" id="GO:0004190">
    <property type="term" value="F:aspartic-type endopeptidase activity"/>
    <property type="evidence" value="ECO:0007669"/>
    <property type="project" value="InterPro"/>
</dbReference>
<feature type="chain" id="PRO_5015320513" description="Outer membrane protein beta-barrel domain-containing protein" evidence="1">
    <location>
        <begin position="25"/>
        <end position="291"/>
    </location>
</feature>
<dbReference type="InterPro" id="IPR020080">
    <property type="entry name" value="OM_adhesin/peptidase_omptin"/>
</dbReference>
<reference evidence="2 3" key="1">
    <citation type="submission" date="2017-05" db="EMBL/GenBank/DDBJ databases">
        <title>Genome Analysis of Maritalea myrionectae HL2708#5.</title>
        <authorList>
            <consortium name="Cotde Inc.-PKNU"/>
            <person name="Jang D."/>
            <person name="Oh H.-M."/>
        </authorList>
    </citation>
    <scope>NUCLEOTIDE SEQUENCE [LARGE SCALE GENOMIC DNA]</scope>
    <source>
        <strain evidence="2 3">HL2708#5</strain>
    </source>
</reference>
<dbReference type="KEGG" id="mmyr:MXMO3_02527"/>
<evidence type="ECO:0000256" key="1">
    <source>
        <dbReference type="SAM" id="SignalP"/>
    </source>
</evidence>
<name>A0A2R4MGN0_9HYPH</name>
<dbReference type="RefSeq" id="WP_117396096.1">
    <property type="nucleotide sequence ID" value="NZ_CP021330.1"/>
</dbReference>